<reference evidence="3 4" key="1">
    <citation type="journal article" date="2016" name="Nat. Commun.">
        <title>Ectomycorrhizal ecology is imprinted in the genome of the dominant symbiotic fungus Cenococcum geophilum.</title>
        <authorList>
            <consortium name="DOE Joint Genome Institute"/>
            <person name="Peter M."/>
            <person name="Kohler A."/>
            <person name="Ohm R.A."/>
            <person name="Kuo A."/>
            <person name="Krutzmann J."/>
            <person name="Morin E."/>
            <person name="Arend M."/>
            <person name="Barry K.W."/>
            <person name="Binder M."/>
            <person name="Choi C."/>
            <person name="Clum A."/>
            <person name="Copeland A."/>
            <person name="Grisel N."/>
            <person name="Haridas S."/>
            <person name="Kipfer T."/>
            <person name="LaButti K."/>
            <person name="Lindquist E."/>
            <person name="Lipzen A."/>
            <person name="Maire R."/>
            <person name="Meier B."/>
            <person name="Mihaltcheva S."/>
            <person name="Molinier V."/>
            <person name="Murat C."/>
            <person name="Poggeler S."/>
            <person name="Quandt C.A."/>
            <person name="Sperisen C."/>
            <person name="Tritt A."/>
            <person name="Tisserant E."/>
            <person name="Crous P.W."/>
            <person name="Henrissat B."/>
            <person name="Nehls U."/>
            <person name="Egli S."/>
            <person name="Spatafora J.W."/>
            <person name="Grigoriev I.V."/>
            <person name="Martin F.M."/>
        </authorList>
    </citation>
    <scope>NUCLEOTIDE SEQUENCE [LARGE SCALE GENOMIC DNA]</scope>
    <source>
        <strain evidence="3 4">CBS 207.34</strain>
    </source>
</reference>
<feature type="region of interest" description="Disordered" evidence="2">
    <location>
        <begin position="109"/>
        <end position="133"/>
    </location>
</feature>
<evidence type="ECO:0000256" key="2">
    <source>
        <dbReference type="SAM" id="MobiDB-lite"/>
    </source>
</evidence>
<evidence type="ECO:0000313" key="3">
    <source>
        <dbReference type="EMBL" id="OCL05762.1"/>
    </source>
</evidence>
<proteinExistence type="inferred from homology"/>
<dbReference type="InterPro" id="IPR018608">
    <property type="entry name" value="Gti1/Pac2"/>
</dbReference>
<dbReference type="AlphaFoldDB" id="A0A8E2JQK7"/>
<gene>
    <name evidence="3" type="ORF">AOQ84DRAFT_298311</name>
</gene>
<dbReference type="PANTHER" id="PTHR28027">
    <property type="entry name" value="TRANSCRIPTIONAL REGULATOR MIT1"/>
    <property type="match status" value="1"/>
</dbReference>
<evidence type="ECO:0000256" key="1">
    <source>
        <dbReference type="ARBA" id="ARBA00008359"/>
    </source>
</evidence>
<dbReference type="Proteomes" id="UP000250140">
    <property type="component" value="Unassembled WGS sequence"/>
</dbReference>
<dbReference type="OrthoDB" id="5319641at2759"/>
<feature type="non-terminal residue" evidence="3">
    <location>
        <position position="1"/>
    </location>
</feature>
<dbReference type="Pfam" id="PF09729">
    <property type="entry name" value="Gti1_Pac2"/>
    <property type="match status" value="1"/>
</dbReference>
<comment type="similarity">
    <text evidence="1">Belongs to the MIT1/WOR1 family.</text>
</comment>
<dbReference type="PANTHER" id="PTHR28027:SF2">
    <property type="entry name" value="TRANSCRIPTIONAL REGULATOR MIT1"/>
    <property type="match status" value="1"/>
</dbReference>
<keyword evidence="4" id="KW-1185">Reference proteome</keyword>
<dbReference type="EMBL" id="KV750213">
    <property type="protein sequence ID" value="OCL05762.1"/>
    <property type="molecule type" value="Genomic_DNA"/>
</dbReference>
<name>A0A8E2JQK7_9PEZI</name>
<dbReference type="GO" id="GO:0003677">
    <property type="term" value="F:DNA binding"/>
    <property type="evidence" value="ECO:0007669"/>
    <property type="project" value="TreeGrafter"/>
</dbReference>
<evidence type="ECO:0000313" key="4">
    <source>
        <dbReference type="Proteomes" id="UP000250140"/>
    </source>
</evidence>
<accession>A0A8E2JQK7</accession>
<organism evidence="3 4">
    <name type="scientific">Glonium stellatum</name>
    <dbReference type="NCBI Taxonomy" id="574774"/>
    <lineage>
        <taxon>Eukaryota</taxon>
        <taxon>Fungi</taxon>
        <taxon>Dikarya</taxon>
        <taxon>Ascomycota</taxon>
        <taxon>Pezizomycotina</taxon>
        <taxon>Dothideomycetes</taxon>
        <taxon>Pleosporomycetidae</taxon>
        <taxon>Gloniales</taxon>
        <taxon>Gloniaceae</taxon>
        <taxon>Glonium</taxon>
    </lineage>
</organism>
<protein>
    <submittedName>
        <fullName evidence="3">Uncharacterized protein</fullName>
    </submittedName>
</protein>
<sequence length="227" mass="25295">MPSATTSAPAGRNQHNNAEAEFAPTWNGVIHSTQDALVIIEACLSGKLSHVPRRPHDKERGEQIKSGSIFVYEENASGIKRWTDGLTWSPSRIMGNFLVYRELEKPFPPGEKKRAVKRKRNASEGYDPKEASRPAAQSVAVTNFAASLSADEQRRLLGSLVDSYGFKEGGLVKKTMSVKYKGATHHIISYYSLEDVVADQLTRPMCDTFLRVLPIRPELFSDQNFRA</sequence>